<name>A0AAV8UU29_9RHOD</name>
<comment type="caution">
    <text evidence="4">The sequence shown here is derived from an EMBL/GenBank/DDBJ whole genome shotgun (WGS) entry which is preliminary data.</text>
</comment>
<comment type="similarity">
    <text evidence="1">Belongs to the 5'-AMP-activated protein kinase beta subunit family.</text>
</comment>
<evidence type="ECO:0000256" key="2">
    <source>
        <dbReference type="SAM" id="MobiDB-lite"/>
    </source>
</evidence>
<dbReference type="Pfam" id="PF16561">
    <property type="entry name" value="AMPK1_CBM"/>
    <property type="match status" value="1"/>
</dbReference>
<feature type="region of interest" description="Disordered" evidence="2">
    <location>
        <begin position="1"/>
        <end position="26"/>
    </location>
</feature>
<organism evidence="4 5">
    <name type="scientific">Rhodosorus marinus</name>
    <dbReference type="NCBI Taxonomy" id="101924"/>
    <lineage>
        <taxon>Eukaryota</taxon>
        <taxon>Rhodophyta</taxon>
        <taxon>Stylonematophyceae</taxon>
        <taxon>Stylonematales</taxon>
        <taxon>Stylonemataceae</taxon>
        <taxon>Rhodosorus</taxon>
    </lineage>
</organism>
<dbReference type="CDD" id="cd02859">
    <property type="entry name" value="E_set_AMPKbeta_like_N"/>
    <property type="match status" value="1"/>
</dbReference>
<gene>
    <name evidence="4" type="ORF">NDN08_002565</name>
</gene>
<evidence type="ECO:0000313" key="5">
    <source>
        <dbReference type="Proteomes" id="UP001157974"/>
    </source>
</evidence>
<sequence length="141" mass="15973">MEGINEVAPFDPPPANGNVPKPVNGSTTPDLVKTEFVYADGAGSDVKLCGSWANWVPIQMYYEGEGLWTVLTAVPLGEHEFRFIVDGEWKISTHHPTVGDDLDDTLNNYRKILRPLPPRERLEKPKGREWETVKRRRCVLM</sequence>
<reference evidence="4 5" key="1">
    <citation type="journal article" date="2023" name="Nat. Commun.">
        <title>Origin of minicircular mitochondrial genomes in red algae.</title>
        <authorList>
            <person name="Lee Y."/>
            <person name="Cho C.H."/>
            <person name="Lee Y.M."/>
            <person name="Park S.I."/>
            <person name="Yang J.H."/>
            <person name="West J.A."/>
            <person name="Bhattacharya D."/>
            <person name="Yoon H.S."/>
        </authorList>
    </citation>
    <scope>NUCLEOTIDE SEQUENCE [LARGE SCALE GENOMIC DNA]</scope>
    <source>
        <strain evidence="4 5">CCMP1338</strain>
        <tissue evidence="4">Whole cell</tissue>
    </source>
</reference>
<dbReference type="PANTHER" id="PTHR10343">
    <property type="entry name" value="5'-AMP-ACTIVATED PROTEIN KINASE , BETA SUBUNIT"/>
    <property type="match status" value="1"/>
</dbReference>
<dbReference type="InterPro" id="IPR050827">
    <property type="entry name" value="CRP1_MDG1_kinase"/>
</dbReference>
<evidence type="ECO:0000313" key="4">
    <source>
        <dbReference type="EMBL" id="KAJ8906066.1"/>
    </source>
</evidence>
<accession>A0AAV8UU29</accession>
<proteinExistence type="inferred from homology"/>
<protein>
    <recommendedName>
        <fullName evidence="3">AMP-activated protein kinase glycogen-binding domain-containing protein</fullName>
    </recommendedName>
</protein>
<dbReference type="PANTHER" id="PTHR10343:SF84">
    <property type="entry name" value="5'-AMP-ACTIVATED PROTEIN KINASE SUBUNIT BETA-1"/>
    <property type="match status" value="1"/>
</dbReference>
<evidence type="ECO:0000259" key="3">
    <source>
        <dbReference type="Pfam" id="PF16561"/>
    </source>
</evidence>
<dbReference type="InterPro" id="IPR013783">
    <property type="entry name" value="Ig-like_fold"/>
</dbReference>
<feature type="domain" description="AMP-activated protein kinase glycogen-binding" evidence="3">
    <location>
        <begin position="33"/>
        <end position="112"/>
    </location>
</feature>
<dbReference type="Proteomes" id="UP001157974">
    <property type="component" value="Unassembled WGS sequence"/>
</dbReference>
<dbReference type="InterPro" id="IPR032640">
    <property type="entry name" value="AMPK1_CBM"/>
</dbReference>
<dbReference type="Gene3D" id="2.60.40.10">
    <property type="entry name" value="Immunoglobulins"/>
    <property type="match status" value="1"/>
</dbReference>
<dbReference type="SUPFAM" id="SSF81296">
    <property type="entry name" value="E set domains"/>
    <property type="match status" value="1"/>
</dbReference>
<dbReference type="AlphaFoldDB" id="A0AAV8UU29"/>
<evidence type="ECO:0000256" key="1">
    <source>
        <dbReference type="ARBA" id="ARBA00010926"/>
    </source>
</evidence>
<dbReference type="EMBL" id="JAMWBK010000004">
    <property type="protein sequence ID" value="KAJ8906066.1"/>
    <property type="molecule type" value="Genomic_DNA"/>
</dbReference>
<dbReference type="InterPro" id="IPR014756">
    <property type="entry name" value="Ig_E-set"/>
</dbReference>
<keyword evidence="5" id="KW-1185">Reference proteome</keyword>